<comment type="caution">
    <text evidence="2">The sequence shown here is derived from an EMBL/GenBank/DDBJ whole genome shotgun (WGS) entry which is preliminary data.</text>
</comment>
<feature type="region of interest" description="Disordered" evidence="1">
    <location>
        <begin position="1"/>
        <end position="81"/>
    </location>
</feature>
<dbReference type="Proteomes" id="UP000241769">
    <property type="component" value="Unassembled WGS sequence"/>
</dbReference>
<protein>
    <submittedName>
        <fullName evidence="2">Uncharacterized protein</fullName>
    </submittedName>
</protein>
<evidence type="ECO:0000313" key="2">
    <source>
        <dbReference type="EMBL" id="PRP83536.1"/>
    </source>
</evidence>
<feature type="region of interest" description="Disordered" evidence="1">
    <location>
        <begin position="539"/>
        <end position="562"/>
    </location>
</feature>
<proteinExistence type="predicted"/>
<gene>
    <name evidence="2" type="ORF">PROFUN_04410</name>
</gene>
<dbReference type="EMBL" id="MDYQ01000081">
    <property type="protein sequence ID" value="PRP83536.1"/>
    <property type="molecule type" value="Genomic_DNA"/>
</dbReference>
<feature type="compositionally biased region" description="Polar residues" evidence="1">
    <location>
        <begin position="70"/>
        <end position="80"/>
    </location>
</feature>
<feature type="compositionally biased region" description="Polar residues" evidence="1">
    <location>
        <begin position="758"/>
        <end position="773"/>
    </location>
</feature>
<accession>A0A2P6NHU8</accession>
<feature type="region of interest" description="Disordered" evidence="1">
    <location>
        <begin position="948"/>
        <end position="973"/>
    </location>
</feature>
<feature type="region of interest" description="Disordered" evidence="1">
    <location>
        <begin position="384"/>
        <end position="472"/>
    </location>
</feature>
<feature type="compositionally biased region" description="Pro residues" evidence="1">
    <location>
        <begin position="409"/>
        <end position="431"/>
    </location>
</feature>
<feature type="region of interest" description="Disordered" evidence="1">
    <location>
        <begin position="326"/>
        <end position="345"/>
    </location>
</feature>
<feature type="compositionally biased region" description="Basic residues" evidence="1">
    <location>
        <begin position="456"/>
        <end position="469"/>
    </location>
</feature>
<feature type="compositionally biased region" description="Acidic residues" evidence="1">
    <location>
        <begin position="1"/>
        <end position="11"/>
    </location>
</feature>
<feature type="region of interest" description="Disordered" evidence="1">
    <location>
        <begin position="94"/>
        <end position="117"/>
    </location>
</feature>
<reference evidence="2 3" key="1">
    <citation type="journal article" date="2018" name="Genome Biol. Evol.">
        <title>Multiple Roots of Fruiting Body Formation in Amoebozoa.</title>
        <authorList>
            <person name="Hillmann F."/>
            <person name="Forbes G."/>
            <person name="Novohradska S."/>
            <person name="Ferling I."/>
            <person name="Riege K."/>
            <person name="Groth M."/>
            <person name="Westermann M."/>
            <person name="Marz M."/>
            <person name="Spaller T."/>
            <person name="Winckler T."/>
            <person name="Schaap P."/>
            <person name="Glockner G."/>
        </authorList>
    </citation>
    <scope>NUCLEOTIDE SEQUENCE [LARGE SCALE GENOMIC DNA]</scope>
    <source>
        <strain evidence="2 3">Jena</strain>
    </source>
</reference>
<feature type="region of interest" description="Disordered" evidence="1">
    <location>
        <begin position="750"/>
        <end position="773"/>
    </location>
</feature>
<feature type="compositionally biased region" description="Polar residues" evidence="1">
    <location>
        <begin position="958"/>
        <end position="973"/>
    </location>
</feature>
<evidence type="ECO:0000256" key="1">
    <source>
        <dbReference type="SAM" id="MobiDB-lite"/>
    </source>
</evidence>
<feature type="compositionally biased region" description="Polar residues" evidence="1">
    <location>
        <begin position="547"/>
        <end position="562"/>
    </location>
</feature>
<name>A0A2P6NHU8_9EUKA</name>
<feature type="region of interest" description="Disordered" evidence="1">
    <location>
        <begin position="263"/>
        <end position="291"/>
    </location>
</feature>
<evidence type="ECO:0000313" key="3">
    <source>
        <dbReference type="Proteomes" id="UP000241769"/>
    </source>
</evidence>
<dbReference type="InParanoid" id="A0A2P6NHU8"/>
<organism evidence="2 3">
    <name type="scientific">Planoprotostelium fungivorum</name>
    <dbReference type="NCBI Taxonomy" id="1890364"/>
    <lineage>
        <taxon>Eukaryota</taxon>
        <taxon>Amoebozoa</taxon>
        <taxon>Evosea</taxon>
        <taxon>Variosea</taxon>
        <taxon>Cavosteliida</taxon>
        <taxon>Cavosteliaceae</taxon>
        <taxon>Planoprotostelium</taxon>
    </lineage>
</organism>
<sequence>MFADGGDEPADADDKSVESTPPGYPTGEPHQGGSTHDVDDGVGPPGWSKFEPTRVLAQLGPPPGNLPNDVGTTGLIQQGGPTRVDAHVDATIGSTLEPRGAPGNTHEVIAPPGEGEPTVELGEVAVDFAGGGPPDDTGRVDLVVQPLDLFGIDANEYRPSYLIGRTTTTPKIVPNKTPTPYNHKVAPPTNNPPKRCATRLNWCTWCTGAATSQPVRVPPLVDVGTIGVADLEDTRATRKPMLLEPLSYVTKTVTLATRAVPPRVRATPVRGDHRPGRPGRPPSKRAATASPTVDLVVQPLDLFGIDANEYRPSYLIGRTTTTPKIVPNKTPTPYNHKVAPPTNNPPKRCATRLNWCTWCTGAATSQPVRQADALGAIELRYKNGYTSNKSGPPKGETTAQVGRVGPPQRGRPPLAPRSIPPTPPQGNPPGNKPDFTKKSGPHRKPTQVKYPVVGHPGRHHRGGNRHHKGGSYQVHPQVVRNPQGVPAQVKTKRYPALITPEYARTPAAPTAATATVVVPTTGANPTVASHQRLTFAGPTTRARVPQSRGSYTGGVQNQNGKAPNLNRTIAVIQGLSGGVPSPRVNPPVWRYTPTNPYRVNPETNVPASRVYNASACNSRLRYNTTRWSVWRVAQPAPTAIPPRSSCSTPWGRPWRTTPATPAVATTNKKVKSARVVPPWGAPQYTVGVSTPTVVPQFPVGTTTVAHTTRYPPTAPTTTEPTAATATVVVPTTGANPTVASHQRLTFAGPTTRARVPQSRGSYTGGVQNQNGKAPNLNRTIAVIQGLSGGVPSPRVNPPVWRYTPTNPYRVNPETNDPASRVYNASACNSRLRYNTTRWSVWRVAQPAPTAIPPRSSCSTPWGRPWRTTPATPAVATTNKKVKSARVVPPWGAPQYTVGVSTPTVVPQFPYPPTAPTTTEPTAATATVVVPTTGANPTVASHQRLTFAGPTTRARVPQSRGSYTGGVQNQNGKAPNLNRTIAVIQGLSGGVPSPRVNPPVWRYTPTNPYRVNPETNGPASRVYNASACNSRLRYNTTRWSVWRVAQPAPTAIPPRSSCSTPWGRPWRTTPATPAVATTNKKVKSARVVPPWGAPQYTVGGSTPTVVPQFPVGTTTVAHTTRGGPKQPG</sequence>
<dbReference type="AlphaFoldDB" id="A0A2P6NHU8"/>
<keyword evidence="3" id="KW-1185">Reference proteome</keyword>